<dbReference type="GO" id="GO:0007131">
    <property type="term" value="P:reciprocal meiotic recombination"/>
    <property type="evidence" value="ECO:0007669"/>
    <property type="project" value="TreeGrafter"/>
</dbReference>
<dbReference type="Pfam" id="PF00004">
    <property type="entry name" value="AAA"/>
    <property type="match status" value="1"/>
</dbReference>
<accession>D8LWS6</accession>
<dbReference type="OrthoDB" id="10042665at2759"/>
<keyword evidence="2 3" id="KW-0067">ATP-binding</keyword>
<dbReference type="SUPFAM" id="SSF52540">
    <property type="entry name" value="P-loop containing nucleoside triphosphate hydrolases"/>
    <property type="match status" value="1"/>
</dbReference>
<dbReference type="PANTHER" id="PTHR45991:SF1">
    <property type="entry name" value="PACHYTENE CHECKPOINT PROTEIN 2 HOMOLOG"/>
    <property type="match status" value="1"/>
</dbReference>
<dbReference type="Gene3D" id="3.40.50.300">
    <property type="entry name" value="P-loop containing nucleotide triphosphate hydrolases"/>
    <property type="match status" value="1"/>
</dbReference>
<evidence type="ECO:0000256" key="3">
    <source>
        <dbReference type="RuleBase" id="RU003651"/>
    </source>
</evidence>
<dbReference type="Proteomes" id="UP000008312">
    <property type="component" value="Unassembled WGS sequence"/>
</dbReference>
<keyword evidence="6" id="KW-1185">Reference proteome</keyword>
<feature type="domain" description="AAA+ ATPase" evidence="4">
    <location>
        <begin position="101"/>
        <end position="270"/>
    </location>
</feature>
<dbReference type="SMART" id="SM00382">
    <property type="entry name" value="AAA"/>
    <property type="match status" value="1"/>
</dbReference>
<keyword evidence="1 3" id="KW-0547">Nucleotide-binding</keyword>
<sequence>MRNVRSILICDIPQSLPFIPFWQAEVVLHLFTLNTDGSAEESLDDNGDVTAYSEWMLPCTEFHSLWDHLVYNEDLKSDLLNYATSAFIFSKHHIDTSVISLNRVLLLHGPPGTGKTSLCKALAQKLSIRNYSEYAHMALIEINSHSLFSKWFSESGKLVMKLFDYIRDILSSNDTLLFILIDEVESLSASRKACLSGTEPSDGMRVVNALLTQVTFSFFLSLLVCVLTTQIDKLRNNPNVMILATSNLSDSIDEAFLDRADLKRFVGNPGEESRFFILQDCLEVVPTRKSER</sequence>
<dbReference type="InterPro" id="IPR027417">
    <property type="entry name" value="P-loop_NTPase"/>
</dbReference>
<dbReference type="InterPro" id="IPR003959">
    <property type="entry name" value="ATPase_AAA_core"/>
</dbReference>
<evidence type="ECO:0000256" key="1">
    <source>
        <dbReference type="ARBA" id="ARBA00022741"/>
    </source>
</evidence>
<dbReference type="GO" id="GO:0051598">
    <property type="term" value="P:meiotic recombination checkpoint signaling"/>
    <property type="evidence" value="ECO:0007669"/>
    <property type="project" value="TreeGrafter"/>
</dbReference>
<evidence type="ECO:0000313" key="6">
    <source>
        <dbReference type="Proteomes" id="UP000008312"/>
    </source>
</evidence>
<dbReference type="GO" id="GO:0005634">
    <property type="term" value="C:nucleus"/>
    <property type="evidence" value="ECO:0007669"/>
    <property type="project" value="TreeGrafter"/>
</dbReference>
<protein>
    <recommendedName>
        <fullName evidence="4">AAA+ ATPase domain-containing protein</fullName>
    </recommendedName>
</protein>
<dbReference type="EMBL" id="FN668638">
    <property type="protein sequence ID" value="CBK20265.2"/>
    <property type="molecule type" value="Genomic_DNA"/>
</dbReference>
<evidence type="ECO:0000256" key="2">
    <source>
        <dbReference type="ARBA" id="ARBA00022840"/>
    </source>
</evidence>
<reference evidence="5" key="1">
    <citation type="submission" date="2010-02" db="EMBL/GenBank/DDBJ databases">
        <title>Sequencing and annotation of the Blastocystis hominis genome.</title>
        <authorList>
            <person name="Wincker P."/>
        </authorList>
    </citation>
    <scope>NUCLEOTIDE SEQUENCE</scope>
    <source>
        <strain evidence="5">Singapore isolate B</strain>
    </source>
</reference>
<dbReference type="GO" id="GO:0016887">
    <property type="term" value="F:ATP hydrolysis activity"/>
    <property type="evidence" value="ECO:0007669"/>
    <property type="project" value="InterPro"/>
</dbReference>
<dbReference type="PROSITE" id="PS00674">
    <property type="entry name" value="AAA"/>
    <property type="match status" value="1"/>
</dbReference>
<dbReference type="GeneID" id="24917929"/>
<evidence type="ECO:0000259" key="4">
    <source>
        <dbReference type="SMART" id="SM00382"/>
    </source>
</evidence>
<dbReference type="GO" id="GO:0005524">
    <property type="term" value="F:ATP binding"/>
    <property type="evidence" value="ECO:0007669"/>
    <property type="project" value="UniProtKB-KW"/>
</dbReference>
<evidence type="ECO:0000313" key="5">
    <source>
        <dbReference type="EMBL" id="CBK20265.2"/>
    </source>
</evidence>
<organism evidence="5">
    <name type="scientific">Blastocystis hominis</name>
    <dbReference type="NCBI Taxonomy" id="12968"/>
    <lineage>
        <taxon>Eukaryota</taxon>
        <taxon>Sar</taxon>
        <taxon>Stramenopiles</taxon>
        <taxon>Bigyra</taxon>
        <taxon>Opalozoa</taxon>
        <taxon>Opalinata</taxon>
        <taxon>Blastocystidae</taxon>
        <taxon>Blastocystis</taxon>
    </lineage>
</organism>
<proteinExistence type="inferred from homology"/>
<dbReference type="GO" id="GO:0005694">
    <property type="term" value="C:chromosome"/>
    <property type="evidence" value="ECO:0007669"/>
    <property type="project" value="TreeGrafter"/>
</dbReference>
<dbReference type="InterPro" id="IPR003593">
    <property type="entry name" value="AAA+_ATPase"/>
</dbReference>
<gene>
    <name evidence="5" type="ORF">GSBLH_T00000627001</name>
</gene>
<dbReference type="PANTHER" id="PTHR45991">
    <property type="entry name" value="PACHYTENE CHECKPOINT PROTEIN 2"/>
    <property type="match status" value="1"/>
</dbReference>
<comment type="similarity">
    <text evidence="3">Belongs to the AAA ATPase family.</text>
</comment>
<dbReference type="InterPro" id="IPR003960">
    <property type="entry name" value="ATPase_AAA_CS"/>
</dbReference>
<dbReference type="InParanoid" id="D8LWS6"/>
<name>D8LWS6_BLAHO</name>
<dbReference type="InterPro" id="IPR044539">
    <property type="entry name" value="Pch2-like"/>
</dbReference>
<dbReference type="RefSeq" id="XP_012894313.1">
    <property type="nucleotide sequence ID" value="XM_013038859.1"/>
</dbReference>
<dbReference type="OMA" id="IRKMVAN"/>
<dbReference type="AlphaFoldDB" id="D8LWS6"/>